<keyword evidence="7" id="KW-0227">DNA damage</keyword>
<evidence type="ECO:0000256" key="10">
    <source>
        <dbReference type="ARBA" id="ARBA00022840"/>
    </source>
</evidence>
<organism evidence="20 21">
    <name type="scientific">Cyanidioschyzon merolae (strain NIES-3377 / 10D)</name>
    <name type="common">Unicellular red alga</name>
    <dbReference type="NCBI Taxonomy" id="280699"/>
    <lineage>
        <taxon>Eukaryota</taxon>
        <taxon>Rhodophyta</taxon>
        <taxon>Bangiophyceae</taxon>
        <taxon>Cyanidiales</taxon>
        <taxon>Cyanidiaceae</taxon>
        <taxon>Cyanidioschyzon</taxon>
    </lineage>
</organism>
<dbReference type="InterPro" id="IPR006555">
    <property type="entry name" value="ATP-dep_Helicase_C"/>
</dbReference>
<dbReference type="InterPro" id="IPR027417">
    <property type="entry name" value="P-loop_NTPase"/>
</dbReference>
<dbReference type="InterPro" id="IPR006935">
    <property type="entry name" value="Helicase/UvrB_N"/>
</dbReference>
<evidence type="ECO:0000256" key="7">
    <source>
        <dbReference type="ARBA" id="ARBA00022763"/>
    </source>
</evidence>
<dbReference type="InterPro" id="IPR045028">
    <property type="entry name" value="DinG/Rad3-like"/>
</dbReference>
<keyword evidence="4" id="KW-0004">4Fe-4S</keyword>
<evidence type="ECO:0000256" key="5">
    <source>
        <dbReference type="ARBA" id="ARBA00022723"/>
    </source>
</evidence>
<dbReference type="HOGENOM" id="CLU_011312_1_0_1"/>
<dbReference type="STRING" id="280699.M1UUY9"/>
<evidence type="ECO:0000256" key="14">
    <source>
        <dbReference type="ARBA" id="ARBA00023204"/>
    </source>
</evidence>
<keyword evidence="16" id="KW-0539">Nucleus</keyword>
<protein>
    <recommendedName>
        <fullName evidence="17">DNA 5'-3' helicase</fullName>
        <ecNumber evidence="17">5.6.2.3</ecNumber>
    </recommendedName>
</protein>
<dbReference type="FunFam" id="3.40.50.300:FF:000128">
    <property type="entry name" value="Putative DNA repair helicase RAD3"/>
    <property type="match status" value="1"/>
</dbReference>
<evidence type="ECO:0000256" key="15">
    <source>
        <dbReference type="ARBA" id="ARBA00023235"/>
    </source>
</evidence>
<keyword evidence="6" id="KW-0547">Nucleotide-binding</keyword>
<keyword evidence="13" id="KW-0238">DNA-binding</keyword>
<reference evidence="20 21" key="1">
    <citation type="journal article" date="2004" name="Nature">
        <title>Genome sequence of the ultrasmall unicellular red alga Cyanidioschyzon merolae 10D.</title>
        <authorList>
            <person name="Matsuzaki M."/>
            <person name="Misumi O."/>
            <person name="Shin-i T."/>
            <person name="Maruyama S."/>
            <person name="Takahara M."/>
            <person name="Miyagishima S."/>
            <person name="Mori T."/>
            <person name="Nishida K."/>
            <person name="Yagisawa F."/>
            <person name="Nishida K."/>
            <person name="Yoshida Y."/>
            <person name="Nishimura Y."/>
            <person name="Nakao S."/>
            <person name="Kobayashi T."/>
            <person name="Momoyama Y."/>
            <person name="Higashiyama T."/>
            <person name="Minoda A."/>
            <person name="Sano M."/>
            <person name="Nomoto H."/>
            <person name="Oishi K."/>
            <person name="Hayashi H."/>
            <person name="Ohta F."/>
            <person name="Nishizaka S."/>
            <person name="Haga S."/>
            <person name="Miura S."/>
            <person name="Morishita T."/>
            <person name="Kabeya Y."/>
            <person name="Terasawa K."/>
            <person name="Suzuki Y."/>
            <person name="Ishii Y."/>
            <person name="Asakawa S."/>
            <person name="Takano H."/>
            <person name="Ohta N."/>
            <person name="Kuroiwa H."/>
            <person name="Tanaka K."/>
            <person name="Shimizu N."/>
            <person name="Sugano S."/>
            <person name="Sato N."/>
            <person name="Nozaki H."/>
            <person name="Ogasawara N."/>
            <person name="Kohara Y."/>
            <person name="Kuroiwa T."/>
        </authorList>
    </citation>
    <scope>NUCLEOTIDE SEQUENCE [LARGE SCALE GENOMIC DNA]</scope>
    <source>
        <strain evidence="20 21">10D</strain>
    </source>
</reference>
<dbReference type="InterPro" id="IPR010614">
    <property type="entry name" value="RAD3-like_helicase_DEAD"/>
</dbReference>
<dbReference type="OMA" id="WQTMGIL"/>
<dbReference type="InterPro" id="IPR010643">
    <property type="entry name" value="HBB"/>
</dbReference>
<reference evidence="20 21" key="2">
    <citation type="journal article" date="2007" name="BMC Biol.">
        <title>A 100%-complete sequence reveals unusually simple genomic features in the hot-spring red alga Cyanidioschyzon merolae.</title>
        <authorList>
            <person name="Nozaki H."/>
            <person name="Takano H."/>
            <person name="Misumi O."/>
            <person name="Terasawa K."/>
            <person name="Matsuzaki M."/>
            <person name="Maruyama S."/>
            <person name="Nishida K."/>
            <person name="Yagisawa F."/>
            <person name="Yoshida Y."/>
            <person name="Fujiwara T."/>
            <person name="Takio S."/>
            <person name="Tamura K."/>
            <person name="Chung S.J."/>
            <person name="Nakamura S."/>
            <person name="Kuroiwa H."/>
            <person name="Tanaka K."/>
            <person name="Sato N."/>
            <person name="Kuroiwa T."/>
        </authorList>
    </citation>
    <scope>NUCLEOTIDE SEQUENCE [LARGE SCALE GENOMIC DNA]</scope>
    <source>
        <strain evidence="20 21">10D</strain>
    </source>
</reference>
<keyword evidence="5" id="KW-0479">Metal-binding</keyword>
<evidence type="ECO:0000256" key="16">
    <source>
        <dbReference type="ARBA" id="ARBA00023242"/>
    </source>
</evidence>
<dbReference type="PANTHER" id="PTHR11472">
    <property type="entry name" value="DNA REPAIR DEAD HELICASE RAD3/XP-D SUBFAMILY MEMBER"/>
    <property type="match status" value="1"/>
</dbReference>
<evidence type="ECO:0000256" key="11">
    <source>
        <dbReference type="ARBA" id="ARBA00023004"/>
    </source>
</evidence>
<evidence type="ECO:0000256" key="18">
    <source>
        <dbReference type="ARBA" id="ARBA00048954"/>
    </source>
</evidence>
<dbReference type="FunFam" id="3.40.50.300:FF:000135">
    <property type="entry name" value="DNA repair helicase RAD3, putative"/>
    <property type="match status" value="1"/>
</dbReference>
<evidence type="ECO:0000256" key="13">
    <source>
        <dbReference type="ARBA" id="ARBA00023125"/>
    </source>
</evidence>
<dbReference type="Proteomes" id="UP000007014">
    <property type="component" value="Chromosome 16"/>
</dbReference>
<keyword evidence="12" id="KW-0411">Iron-sulfur</keyword>
<dbReference type="OrthoDB" id="272481at2759"/>
<evidence type="ECO:0000256" key="8">
    <source>
        <dbReference type="ARBA" id="ARBA00022801"/>
    </source>
</evidence>
<dbReference type="eggNOG" id="KOG1131">
    <property type="taxonomic scope" value="Eukaryota"/>
</dbReference>
<dbReference type="Pfam" id="PF06733">
    <property type="entry name" value="DEAD_2"/>
    <property type="match status" value="1"/>
</dbReference>
<dbReference type="GO" id="GO:0006366">
    <property type="term" value="P:transcription by RNA polymerase II"/>
    <property type="evidence" value="ECO:0007669"/>
    <property type="project" value="TreeGrafter"/>
</dbReference>
<dbReference type="Pfam" id="PF06777">
    <property type="entry name" value="HBB"/>
    <property type="match status" value="1"/>
</dbReference>
<sequence>MIFNVENVKVYFPYDYVYPEQYAYMRELKRALDSNGHCILEMPTGTGKTVTLLSFITSYQLAHREVRKLIYCTRTVGELEKVLSELEVVIRYRDAQLEKAGKRDQAAAVLAVGLTTRRNLCLQSAVSKAESREEADSLCRSLTASWVRESHSAAIARFEKNPDLEDLPTTLCQFYEGYRREGNDAILPSGIYTLEKVLQIGRERGWCPYYTVRHTMNFANVIVYNYQYLLDPKIAGLISRELSRECIVVFDEAHNIDNVCIDALSVSLRLDDLRRAQANVVSLRNRIQEIRTHDERRLLEEYRRILQGIRRPADVDAFTIEASPVIPEDVLQETIPGNIRRGEHFLLFLLRLIDFFRQRMRSTQVTQDTPRNFLHALMPSVQIPDSKPLRFCSDRLASLLQTLEISNVRDFVSLQKLAHFATLLGTYSQGFSVIMEPYDERAPNVPDPVLQLSCLDASIGMRPIFTRFQSVILTSGTISPLDLYARILGFRPAVAHSLNISLHRASICPMVIARGSDQIAISSKYDSRRDPSVIRNYGALLVELASVVPDGVVGFFTSYIYLESVVQMWHQMGIIQKLLEHKLVFIETPDIFESSVALENYRRACDSGRGAIFLCVARGKVAEGIDFDRHYGRCVVIIGVPFQYTESRVLRARLEFLREHLQIREGDFLTFDAMRQAAQCMGRVIRSKVDYGLMILADRRYNRAQNRSKLPLWIQSHLDEGKVDLSTDMALGIIQEFLIRMAQPLDRKEMIGTTLLREIDLQAPGDTSFSETASPIALMGSA</sequence>
<dbReference type="InterPro" id="IPR001945">
    <property type="entry name" value="RAD3/XPD"/>
</dbReference>
<dbReference type="GO" id="GO:0045951">
    <property type="term" value="P:positive regulation of mitotic recombination"/>
    <property type="evidence" value="ECO:0007669"/>
    <property type="project" value="TreeGrafter"/>
</dbReference>
<keyword evidence="8" id="KW-0378">Hydrolase</keyword>
<keyword evidence="15" id="KW-0413">Isomerase</keyword>
<feature type="domain" description="Helicase ATP-binding" evidence="19">
    <location>
        <begin position="7"/>
        <end position="306"/>
    </location>
</feature>
<dbReference type="GO" id="GO:0003684">
    <property type="term" value="F:damaged DNA binding"/>
    <property type="evidence" value="ECO:0007669"/>
    <property type="project" value="TreeGrafter"/>
</dbReference>
<dbReference type="KEGG" id="cme:CYME_CMP065C"/>
<dbReference type="RefSeq" id="XP_005537757.1">
    <property type="nucleotide sequence ID" value="XM_005537700.1"/>
</dbReference>
<keyword evidence="21" id="KW-1185">Reference proteome</keyword>
<dbReference type="CDD" id="cd18788">
    <property type="entry name" value="SF2_C_XPD"/>
    <property type="match status" value="1"/>
</dbReference>
<gene>
    <name evidence="20" type="ORF">CYME_CMP065C</name>
</gene>
<comment type="cofactor">
    <cofactor evidence="1">
        <name>[4Fe-4S] cluster</name>
        <dbReference type="ChEBI" id="CHEBI:49883"/>
    </cofactor>
</comment>
<dbReference type="GO" id="GO:0043139">
    <property type="term" value="F:5'-3' DNA helicase activity"/>
    <property type="evidence" value="ECO:0007669"/>
    <property type="project" value="UniProtKB-EC"/>
</dbReference>
<proteinExistence type="inferred from homology"/>
<dbReference type="Pfam" id="PF04851">
    <property type="entry name" value="ResIII"/>
    <property type="match status" value="1"/>
</dbReference>
<accession>M1UUY9</accession>
<dbReference type="SUPFAM" id="SSF52540">
    <property type="entry name" value="P-loop containing nucleoside triphosphate hydrolases"/>
    <property type="match status" value="1"/>
</dbReference>
<evidence type="ECO:0000256" key="4">
    <source>
        <dbReference type="ARBA" id="ARBA00022485"/>
    </source>
</evidence>
<evidence type="ECO:0000313" key="20">
    <source>
        <dbReference type="EMBL" id="BAM81721.1"/>
    </source>
</evidence>
<dbReference type="EC" id="5.6.2.3" evidence="17"/>
<dbReference type="GO" id="GO:0051539">
    <property type="term" value="F:4 iron, 4 sulfur cluster binding"/>
    <property type="evidence" value="ECO:0007669"/>
    <property type="project" value="UniProtKB-KW"/>
</dbReference>
<evidence type="ECO:0000256" key="3">
    <source>
        <dbReference type="ARBA" id="ARBA00009146"/>
    </source>
</evidence>
<dbReference type="GO" id="GO:0016818">
    <property type="term" value="F:hydrolase activity, acting on acid anhydrides, in phosphorus-containing anhydrides"/>
    <property type="evidence" value="ECO:0007669"/>
    <property type="project" value="InterPro"/>
</dbReference>
<dbReference type="InterPro" id="IPR013020">
    <property type="entry name" value="Rad3/Chl1-like"/>
</dbReference>
<dbReference type="Pfam" id="PF13307">
    <property type="entry name" value="Helicase_C_2"/>
    <property type="match status" value="1"/>
</dbReference>
<comment type="similarity">
    <text evidence="3">Belongs to the helicase family. RAD3/XPD subfamily.</text>
</comment>
<dbReference type="GO" id="GO:0005634">
    <property type="term" value="C:nucleus"/>
    <property type="evidence" value="ECO:0007669"/>
    <property type="project" value="UniProtKB-SubCell"/>
</dbReference>
<dbReference type="AlphaFoldDB" id="M1UUY9"/>
<dbReference type="Gene3D" id="3.40.50.300">
    <property type="entry name" value="P-loop containing nucleotide triphosphate hydrolases"/>
    <property type="match status" value="2"/>
</dbReference>
<dbReference type="Gramene" id="CMP065CT">
    <property type="protein sequence ID" value="CMP065CT"/>
    <property type="gene ID" value="CMP065C"/>
</dbReference>
<keyword evidence="10" id="KW-0067">ATP-binding</keyword>
<dbReference type="InterPro" id="IPR006554">
    <property type="entry name" value="Helicase-like_DEXD_c2"/>
</dbReference>
<evidence type="ECO:0000256" key="17">
    <source>
        <dbReference type="ARBA" id="ARBA00044969"/>
    </source>
</evidence>
<dbReference type="NCBIfam" id="TIGR00604">
    <property type="entry name" value="rad3"/>
    <property type="match status" value="1"/>
</dbReference>
<evidence type="ECO:0000256" key="12">
    <source>
        <dbReference type="ARBA" id="ARBA00023014"/>
    </source>
</evidence>
<evidence type="ECO:0000256" key="9">
    <source>
        <dbReference type="ARBA" id="ARBA00022806"/>
    </source>
</evidence>
<dbReference type="PANTHER" id="PTHR11472:SF1">
    <property type="entry name" value="GENERAL TRANSCRIPTION AND DNA REPAIR FACTOR IIH HELICASE SUBUNIT XPD"/>
    <property type="match status" value="1"/>
</dbReference>
<keyword evidence="9" id="KW-0347">Helicase</keyword>
<dbReference type="PROSITE" id="PS51193">
    <property type="entry name" value="HELICASE_ATP_BIND_2"/>
    <property type="match status" value="1"/>
</dbReference>
<name>M1UUY9_CYAM1</name>
<evidence type="ECO:0000313" key="21">
    <source>
        <dbReference type="Proteomes" id="UP000007014"/>
    </source>
</evidence>
<evidence type="ECO:0000259" key="19">
    <source>
        <dbReference type="PROSITE" id="PS51193"/>
    </source>
</evidence>
<dbReference type="EMBL" id="AP006498">
    <property type="protein sequence ID" value="BAM81721.1"/>
    <property type="molecule type" value="Genomic_DNA"/>
</dbReference>
<dbReference type="InterPro" id="IPR014013">
    <property type="entry name" value="Helic_SF1/SF2_ATP-bd_DinG/Rad3"/>
</dbReference>
<dbReference type="GO" id="GO:0009408">
    <property type="term" value="P:response to heat"/>
    <property type="evidence" value="ECO:0007669"/>
    <property type="project" value="EnsemblPlants"/>
</dbReference>
<comment type="catalytic activity">
    <reaction evidence="18">
        <text>ATP + H2O = ADP + phosphate + H(+)</text>
        <dbReference type="Rhea" id="RHEA:13065"/>
        <dbReference type="ChEBI" id="CHEBI:15377"/>
        <dbReference type="ChEBI" id="CHEBI:15378"/>
        <dbReference type="ChEBI" id="CHEBI:30616"/>
        <dbReference type="ChEBI" id="CHEBI:43474"/>
        <dbReference type="ChEBI" id="CHEBI:456216"/>
        <dbReference type="EC" id="5.6.2.3"/>
    </reaction>
</comment>
<dbReference type="SMART" id="SM00491">
    <property type="entry name" value="HELICc2"/>
    <property type="match status" value="1"/>
</dbReference>
<dbReference type="GO" id="GO:0005524">
    <property type="term" value="F:ATP binding"/>
    <property type="evidence" value="ECO:0007669"/>
    <property type="project" value="UniProtKB-KW"/>
</dbReference>
<keyword evidence="11" id="KW-0408">Iron</keyword>
<dbReference type="GO" id="GO:0009411">
    <property type="term" value="P:response to UV"/>
    <property type="evidence" value="ECO:0007669"/>
    <property type="project" value="EnsemblPlants"/>
</dbReference>
<dbReference type="PRINTS" id="PR00852">
    <property type="entry name" value="XRODRMPGMNTD"/>
</dbReference>
<evidence type="ECO:0000256" key="2">
    <source>
        <dbReference type="ARBA" id="ARBA00004123"/>
    </source>
</evidence>
<evidence type="ECO:0000256" key="1">
    <source>
        <dbReference type="ARBA" id="ARBA00001966"/>
    </source>
</evidence>
<dbReference type="SMART" id="SM00488">
    <property type="entry name" value="DEXDc2"/>
    <property type="match status" value="1"/>
</dbReference>
<dbReference type="GeneID" id="16995959"/>
<comment type="subcellular location">
    <subcellularLocation>
        <location evidence="2">Nucleus</location>
    </subcellularLocation>
</comment>
<keyword evidence="14" id="KW-0234">DNA repair</keyword>
<evidence type="ECO:0000256" key="6">
    <source>
        <dbReference type="ARBA" id="ARBA00022741"/>
    </source>
</evidence>
<dbReference type="GO" id="GO:0046872">
    <property type="term" value="F:metal ion binding"/>
    <property type="evidence" value="ECO:0007669"/>
    <property type="project" value="UniProtKB-KW"/>
</dbReference>
<dbReference type="GO" id="GO:0006289">
    <property type="term" value="P:nucleotide-excision repair"/>
    <property type="evidence" value="ECO:0007669"/>
    <property type="project" value="InterPro"/>
</dbReference>